<evidence type="ECO:0000313" key="7">
    <source>
        <dbReference type="EMBL" id="CAF2250913.1"/>
    </source>
</evidence>
<dbReference type="Proteomes" id="UP000663866">
    <property type="component" value="Unassembled WGS sequence"/>
</dbReference>
<feature type="repeat" description="WD" evidence="6">
    <location>
        <begin position="42"/>
        <end position="83"/>
    </location>
</feature>
<evidence type="ECO:0000256" key="1">
    <source>
        <dbReference type="ARBA" id="ARBA00004123"/>
    </source>
</evidence>
<comment type="caution">
    <text evidence="8">The sequence shown here is derived from an EMBL/GenBank/DDBJ whole genome shotgun (WGS) entry which is preliminary data.</text>
</comment>
<dbReference type="PROSITE" id="PS50082">
    <property type="entry name" value="WD_REPEATS_2"/>
    <property type="match status" value="1"/>
</dbReference>
<reference evidence="8" key="1">
    <citation type="submission" date="2021-02" db="EMBL/GenBank/DDBJ databases">
        <authorList>
            <person name="Nowell W R."/>
        </authorList>
    </citation>
    <scope>NUCLEOTIDE SEQUENCE</scope>
</reference>
<keyword evidence="9" id="KW-1185">Reference proteome</keyword>
<evidence type="ECO:0000313" key="9">
    <source>
        <dbReference type="Proteomes" id="UP000663866"/>
    </source>
</evidence>
<comment type="subcellular location">
    <subcellularLocation>
        <location evidence="1">Nucleus</location>
    </subcellularLocation>
</comment>
<dbReference type="PROSITE" id="PS50294">
    <property type="entry name" value="WD_REPEATS_REGION"/>
    <property type="match status" value="1"/>
</dbReference>
<evidence type="ECO:0000256" key="4">
    <source>
        <dbReference type="ARBA" id="ARBA00023242"/>
    </source>
</evidence>
<dbReference type="Proteomes" id="UP000663856">
    <property type="component" value="Unassembled WGS sequence"/>
</dbReference>
<proteinExistence type="inferred from homology"/>
<dbReference type="GO" id="GO:0006357">
    <property type="term" value="P:regulation of transcription by RNA polymerase II"/>
    <property type="evidence" value="ECO:0007669"/>
    <property type="project" value="TreeGrafter"/>
</dbReference>
<keyword evidence="4" id="KW-0539">Nucleus</keyword>
<evidence type="ECO:0000313" key="8">
    <source>
        <dbReference type="EMBL" id="CAF4380700.1"/>
    </source>
</evidence>
<gene>
    <name evidence="8" type="ORF">OVN521_LOCUS33723</name>
    <name evidence="7" type="ORF">WKI299_LOCUS37034</name>
</gene>
<dbReference type="Pfam" id="PF00400">
    <property type="entry name" value="WD40"/>
    <property type="match status" value="1"/>
</dbReference>
<dbReference type="InterPro" id="IPR036322">
    <property type="entry name" value="WD40_repeat_dom_sf"/>
</dbReference>
<name>A0A820MWI9_9BILA</name>
<dbReference type="EMBL" id="CAJNRF010018208">
    <property type="protein sequence ID" value="CAF2250913.1"/>
    <property type="molecule type" value="Genomic_DNA"/>
</dbReference>
<protein>
    <submittedName>
        <fullName evidence="8">Uncharacterized protein</fullName>
    </submittedName>
</protein>
<keyword evidence="2 6" id="KW-0853">WD repeat</keyword>
<dbReference type="PANTHER" id="PTHR22846">
    <property type="entry name" value="WD40 REPEAT PROTEIN"/>
    <property type="match status" value="1"/>
</dbReference>
<comment type="similarity">
    <text evidence="5">Belongs to the WD repeat EBI family.</text>
</comment>
<evidence type="ECO:0000256" key="3">
    <source>
        <dbReference type="ARBA" id="ARBA00022737"/>
    </source>
</evidence>
<accession>A0A820MWI9</accession>
<dbReference type="GO" id="GO:0003714">
    <property type="term" value="F:transcription corepressor activity"/>
    <property type="evidence" value="ECO:0007669"/>
    <property type="project" value="InterPro"/>
</dbReference>
<sequence length="105" mass="11689">MYSIKCSPTGSGTMDPNTTLFLTRYYLAKKWDAQRDVCQNILVQHSEPVYSVAFSPDDRLLATDSFDKAINIWDIARGQIVHGYRGTRVGASASDGTVCVLDLRK</sequence>
<dbReference type="PANTHER" id="PTHR22846:SF2">
    <property type="entry name" value="F-BOX-LIKE_WD REPEAT-CONTAINING PROTEIN EBI"/>
    <property type="match status" value="1"/>
</dbReference>
<dbReference type="InterPro" id="IPR045183">
    <property type="entry name" value="Ebi-like"/>
</dbReference>
<organism evidence="8 9">
    <name type="scientific">Rotaria magnacalcarata</name>
    <dbReference type="NCBI Taxonomy" id="392030"/>
    <lineage>
        <taxon>Eukaryota</taxon>
        <taxon>Metazoa</taxon>
        <taxon>Spiralia</taxon>
        <taxon>Gnathifera</taxon>
        <taxon>Rotifera</taxon>
        <taxon>Eurotatoria</taxon>
        <taxon>Bdelloidea</taxon>
        <taxon>Philodinida</taxon>
        <taxon>Philodinidae</taxon>
        <taxon>Rotaria</taxon>
    </lineage>
</organism>
<dbReference type="Gene3D" id="2.130.10.10">
    <property type="entry name" value="YVTN repeat-like/Quinoprotein amine dehydrogenase"/>
    <property type="match status" value="1"/>
</dbReference>
<dbReference type="GO" id="GO:0000118">
    <property type="term" value="C:histone deacetylase complex"/>
    <property type="evidence" value="ECO:0007669"/>
    <property type="project" value="TreeGrafter"/>
</dbReference>
<dbReference type="InterPro" id="IPR001680">
    <property type="entry name" value="WD40_rpt"/>
</dbReference>
<evidence type="ECO:0000256" key="6">
    <source>
        <dbReference type="PROSITE-ProRule" id="PRU00221"/>
    </source>
</evidence>
<dbReference type="EMBL" id="CAJOBG010038919">
    <property type="protein sequence ID" value="CAF4380700.1"/>
    <property type="molecule type" value="Genomic_DNA"/>
</dbReference>
<dbReference type="AlphaFoldDB" id="A0A820MWI9"/>
<dbReference type="SMART" id="SM00320">
    <property type="entry name" value="WD40"/>
    <property type="match status" value="1"/>
</dbReference>
<keyword evidence="3" id="KW-0677">Repeat</keyword>
<evidence type="ECO:0000256" key="2">
    <source>
        <dbReference type="ARBA" id="ARBA00022574"/>
    </source>
</evidence>
<dbReference type="SUPFAM" id="SSF50978">
    <property type="entry name" value="WD40 repeat-like"/>
    <property type="match status" value="1"/>
</dbReference>
<evidence type="ECO:0000256" key="5">
    <source>
        <dbReference type="ARBA" id="ARBA00025741"/>
    </source>
</evidence>
<dbReference type="InterPro" id="IPR015943">
    <property type="entry name" value="WD40/YVTN_repeat-like_dom_sf"/>
</dbReference>